<dbReference type="GO" id="GO:0022857">
    <property type="term" value="F:transmembrane transporter activity"/>
    <property type="evidence" value="ECO:0000318"/>
    <property type="project" value="GO_Central"/>
</dbReference>
<dbReference type="GO" id="GO:0042937">
    <property type="term" value="F:tripeptide transmembrane transporter activity"/>
    <property type="evidence" value="ECO:0007669"/>
    <property type="project" value="InterPro"/>
</dbReference>
<dbReference type="InterPro" id="IPR018456">
    <property type="entry name" value="PTR2_symporter_CS"/>
</dbReference>
<evidence type="ECO:0000256" key="7">
    <source>
        <dbReference type="SAM" id="Phobius"/>
    </source>
</evidence>
<feature type="transmembrane region" description="Helical" evidence="7">
    <location>
        <begin position="487"/>
        <end position="511"/>
    </location>
</feature>
<dbReference type="OrthoDB" id="8904098at2759"/>
<dbReference type="AlphaFoldDB" id="A0A251QAG8"/>
<proteinExistence type="inferred from homology"/>
<dbReference type="InterPro" id="IPR036259">
    <property type="entry name" value="MFS_trans_sf"/>
</dbReference>
<dbReference type="PANTHER" id="PTHR11654">
    <property type="entry name" value="OLIGOPEPTIDE TRANSPORTER-RELATED"/>
    <property type="match status" value="1"/>
</dbReference>
<dbReference type="eggNOG" id="KOG1237">
    <property type="taxonomic scope" value="Eukaryota"/>
</dbReference>
<dbReference type="GO" id="GO:0016020">
    <property type="term" value="C:membrane"/>
    <property type="evidence" value="ECO:0000318"/>
    <property type="project" value="GO_Central"/>
</dbReference>
<dbReference type="PROSITE" id="PS01022">
    <property type="entry name" value="PTR2_1"/>
    <property type="match status" value="1"/>
</dbReference>
<feature type="transmembrane region" description="Helical" evidence="7">
    <location>
        <begin position="180"/>
        <end position="199"/>
    </location>
</feature>
<feature type="transmembrane region" description="Helical" evidence="7">
    <location>
        <begin position="113"/>
        <end position="132"/>
    </location>
</feature>
<protein>
    <recommendedName>
        <fullName evidence="10">Major facilitator superfamily (MFS) profile domain-containing protein</fullName>
    </recommendedName>
</protein>
<dbReference type="Proteomes" id="UP000006882">
    <property type="component" value="Chromosome G2"/>
</dbReference>
<keyword evidence="6 7" id="KW-0472">Membrane</keyword>
<dbReference type="GO" id="GO:0071916">
    <property type="term" value="F:dipeptide transmembrane transporter activity"/>
    <property type="evidence" value="ECO:0007669"/>
    <property type="project" value="InterPro"/>
</dbReference>
<evidence type="ECO:0000256" key="3">
    <source>
        <dbReference type="ARBA" id="ARBA00022553"/>
    </source>
</evidence>
<evidence type="ECO:0000313" key="8">
    <source>
        <dbReference type="EMBL" id="ONI20819.1"/>
    </source>
</evidence>
<keyword evidence="5 7" id="KW-1133">Transmembrane helix</keyword>
<evidence type="ECO:0000256" key="5">
    <source>
        <dbReference type="ARBA" id="ARBA00022989"/>
    </source>
</evidence>
<reference evidence="8 9" key="1">
    <citation type="journal article" date="2013" name="Nat. Genet.">
        <title>The high-quality draft genome of peach (Prunus persica) identifies unique patterns of genetic diversity, domestication and genome evolution.</title>
        <authorList>
            <consortium name="International Peach Genome Initiative"/>
            <person name="Verde I."/>
            <person name="Abbott A.G."/>
            <person name="Scalabrin S."/>
            <person name="Jung S."/>
            <person name="Shu S."/>
            <person name="Marroni F."/>
            <person name="Zhebentyayeva T."/>
            <person name="Dettori M.T."/>
            <person name="Grimwood J."/>
            <person name="Cattonaro F."/>
            <person name="Zuccolo A."/>
            <person name="Rossini L."/>
            <person name="Jenkins J."/>
            <person name="Vendramin E."/>
            <person name="Meisel L.A."/>
            <person name="Decroocq V."/>
            <person name="Sosinski B."/>
            <person name="Prochnik S."/>
            <person name="Mitros T."/>
            <person name="Policriti A."/>
            <person name="Cipriani G."/>
            <person name="Dondini L."/>
            <person name="Ficklin S."/>
            <person name="Goodstein D.M."/>
            <person name="Xuan P."/>
            <person name="Del Fabbro C."/>
            <person name="Aramini V."/>
            <person name="Copetti D."/>
            <person name="Gonzalez S."/>
            <person name="Horner D.S."/>
            <person name="Falchi R."/>
            <person name="Lucas S."/>
            <person name="Mica E."/>
            <person name="Maldonado J."/>
            <person name="Lazzari B."/>
            <person name="Bielenberg D."/>
            <person name="Pirona R."/>
            <person name="Miculan M."/>
            <person name="Barakat A."/>
            <person name="Testolin R."/>
            <person name="Stella A."/>
            <person name="Tartarini S."/>
            <person name="Tonutti P."/>
            <person name="Arus P."/>
            <person name="Orellana A."/>
            <person name="Wells C."/>
            <person name="Main D."/>
            <person name="Vizzotto G."/>
            <person name="Silva H."/>
            <person name="Salamini F."/>
            <person name="Schmutz J."/>
            <person name="Morgante M."/>
            <person name="Rokhsar D.S."/>
        </authorList>
    </citation>
    <scope>NUCLEOTIDE SEQUENCE [LARGE SCALE GENOMIC DNA]</scope>
    <source>
        <strain evidence="9">cv. Nemared</strain>
    </source>
</reference>
<gene>
    <name evidence="8" type="ORF">PRUPE_2G035200</name>
</gene>
<dbReference type="EMBL" id="CM007652">
    <property type="protein sequence ID" value="ONI20819.1"/>
    <property type="molecule type" value="Genomic_DNA"/>
</dbReference>
<feature type="transmembrane region" description="Helical" evidence="7">
    <location>
        <begin position="205"/>
        <end position="227"/>
    </location>
</feature>
<dbReference type="InterPro" id="IPR044739">
    <property type="entry name" value="NRT1/PTR"/>
</dbReference>
<dbReference type="CDD" id="cd17417">
    <property type="entry name" value="MFS_NPF5"/>
    <property type="match status" value="1"/>
</dbReference>
<accession>A0A251QAG8</accession>
<feature type="transmembrane region" description="Helical" evidence="7">
    <location>
        <begin position="81"/>
        <end position="101"/>
    </location>
</feature>
<dbReference type="GO" id="GO:0055085">
    <property type="term" value="P:transmembrane transport"/>
    <property type="evidence" value="ECO:0000318"/>
    <property type="project" value="GO_Central"/>
</dbReference>
<feature type="transmembrane region" description="Helical" evidence="7">
    <location>
        <begin position="449"/>
        <end position="475"/>
    </location>
</feature>
<evidence type="ECO:0000256" key="2">
    <source>
        <dbReference type="ARBA" id="ARBA00005982"/>
    </source>
</evidence>
<evidence type="ECO:0000256" key="6">
    <source>
        <dbReference type="ARBA" id="ARBA00023136"/>
    </source>
</evidence>
<feature type="transmembrane region" description="Helical" evidence="7">
    <location>
        <begin position="531"/>
        <end position="550"/>
    </location>
</feature>
<evidence type="ECO:0000256" key="4">
    <source>
        <dbReference type="ARBA" id="ARBA00022692"/>
    </source>
</evidence>
<name>A0A251QAG8_PRUPE</name>
<feature type="transmembrane region" description="Helical" evidence="7">
    <location>
        <begin position="366"/>
        <end position="383"/>
    </location>
</feature>
<dbReference type="InterPro" id="IPR000109">
    <property type="entry name" value="POT_fam"/>
</dbReference>
<evidence type="ECO:0000256" key="1">
    <source>
        <dbReference type="ARBA" id="ARBA00004141"/>
    </source>
</evidence>
<feature type="transmembrane region" description="Helical" evidence="7">
    <location>
        <begin position="403"/>
        <end position="424"/>
    </location>
</feature>
<feature type="transmembrane region" description="Helical" evidence="7">
    <location>
        <begin position="321"/>
        <end position="346"/>
    </location>
</feature>
<dbReference type="SUPFAM" id="SSF103473">
    <property type="entry name" value="MFS general substrate transporter"/>
    <property type="match status" value="1"/>
</dbReference>
<dbReference type="Gene3D" id="1.20.1250.20">
    <property type="entry name" value="MFS general substrate transporter like domains"/>
    <property type="match status" value="1"/>
</dbReference>
<evidence type="ECO:0000313" key="9">
    <source>
        <dbReference type="Proteomes" id="UP000006882"/>
    </source>
</evidence>
<keyword evidence="4 7" id="KW-0812">Transmembrane</keyword>
<sequence>MATSGAAPPLRIQNYHEDGEQNLISQEELSSSRGGWGAAIFIILVEVAERFAYYGMAGNLITYLTNELHEPIPMAAKNVNTWVGVSSLLPLLGAFIADAFLGRFSTIFVSSIIYLLAMVLLTITVSVIPLHYQKAMFFVALYMLSVGLAGHKPCVQTFAADQFREDSPEEKKAKSSFFNWWYLGITVGASAAILVVIYVQDNVGWAAGFGILTGAMAVALAVFLFGYKKYRKQGPLGSPFTTVAQVFVAAVRKRHINGTSAGFGVYSRDDKDQHETRRLLAQTSQLRCLDKAIIIDHLDASSKNRNPWRLCSLNQVEEVKLVLRLIPVWMCCLLFAVVQSFVQTFFTKQGSTMVRSIGPNFKLPQASLQIFLGLTIAVAIPIYDRVFVPTARKFTGHSSGITILQRIGIGLFLSIISMMVAALVEAKRVGIVIDHNLLDNPKAIVPMRVWWLIPQYMVCGLSDVFAFVGLQEFFYGQTPEAMRSMGAAAYLSVVGVGNFICSAIITSVQAISSKSGEKWLTDNLNRAHLDYFYWLIAALSTLNLCVYVWIAKGFVYKKLEAEETGKEKELA</sequence>
<keyword evidence="9" id="KW-1185">Reference proteome</keyword>
<keyword evidence="3" id="KW-0597">Phosphoprotein</keyword>
<comment type="similarity">
    <text evidence="2">Belongs to the major facilitator superfamily. Proton-dependent oligopeptide transporter (POT/PTR) (TC 2.A.17) family.</text>
</comment>
<evidence type="ECO:0008006" key="10">
    <source>
        <dbReference type="Google" id="ProtNLM"/>
    </source>
</evidence>
<dbReference type="Gramene" id="ONI20819">
    <property type="protein sequence ID" value="ONI20819"/>
    <property type="gene ID" value="PRUPE_2G035200"/>
</dbReference>
<dbReference type="Pfam" id="PF00854">
    <property type="entry name" value="PTR2"/>
    <property type="match status" value="1"/>
</dbReference>
<organism evidence="8 9">
    <name type="scientific">Prunus persica</name>
    <name type="common">Peach</name>
    <name type="synonym">Amygdalus persica</name>
    <dbReference type="NCBI Taxonomy" id="3760"/>
    <lineage>
        <taxon>Eukaryota</taxon>
        <taxon>Viridiplantae</taxon>
        <taxon>Streptophyta</taxon>
        <taxon>Embryophyta</taxon>
        <taxon>Tracheophyta</taxon>
        <taxon>Spermatophyta</taxon>
        <taxon>Magnoliopsida</taxon>
        <taxon>eudicotyledons</taxon>
        <taxon>Gunneridae</taxon>
        <taxon>Pentapetalae</taxon>
        <taxon>rosids</taxon>
        <taxon>fabids</taxon>
        <taxon>Rosales</taxon>
        <taxon>Rosaceae</taxon>
        <taxon>Amygdaloideae</taxon>
        <taxon>Amygdaleae</taxon>
        <taxon>Prunus</taxon>
    </lineage>
</organism>
<comment type="subcellular location">
    <subcellularLocation>
        <location evidence="1">Membrane</location>
        <topology evidence="1">Multi-pass membrane protein</topology>
    </subcellularLocation>
</comment>